<keyword evidence="3 7" id="KW-0067">ATP-binding</keyword>
<comment type="function">
    <text evidence="6">Involved in recombination ability and DNA strand transfer activity.</text>
</comment>
<comment type="similarity">
    <text evidence="1 7">Belongs to the RecA family.</text>
</comment>
<gene>
    <name evidence="11" type="ORF">Agub_g8795</name>
</gene>
<evidence type="ECO:0000256" key="6">
    <source>
        <dbReference type="ARBA" id="ARBA00056887"/>
    </source>
</evidence>
<dbReference type="PANTHER" id="PTHR45900:SF1">
    <property type="entry name" value="MITOCHONDRIAL DNA REPAIR PROTEIN RECA HOMOLOG-RELATED"/>
    <property type="match status" value="1"/>
</dbReference>
<dbReference type="Pfam" id="PF21096">
    <property type="entry name" value="RecA_C"/>
    <property type="match status" value="1"/>
</dbReference>
<dbReference type="InterPro" id="IPR049428">
    <property type="entry name" value="RecA-like_N"/>
</dbReference>
<dbReference type="GO" id="GO:0140664">
    <property type="term" value="F:ATP-dependent DNA damage sensor activity"/>
    <property type="evidence" value="ECO:0007669"/>
    <property type="project" value="InterPro"/>
</dbReference>
<dbReference type="InterPro" id="IPR003593">
    <property type="entry name" value="AAA+_ATPase"/>
</dbReference>
<dbReference type="CDD" id="cd00983">
    <property type="entry name" value="RecA"/>
    <property type="match status" value="1"/>
</dbReference>
<evidence type="ECO:0000313" key="12">
    <source>
        <dbReference type="Proteomes" id="UP001054857"/>
    </source>
</evidence>
<evidence type="ECO:0000313" key="11">
    <source>
        <dbReference type="EMBL" id="GFR47110.1"/>
    </source>
</evidence>
<dbReference type="NCBIfam" id="TIGR02012">
    <property type="entry name" value="tigrfam_recA"/>
    <property type="match status" value="1"/>
</dbReference>
<evidence type="ECO:0000256" key="5">
    <source>
        <dbReference type="ARBA" id="ARBA00023172"/>
    </source>
</evidence>
<keyword evidence="2 7" id="KW-0547">Nucleotide-binding</keyword>
<dbReference type="PROSITE" id="PS50163">
    <property type="entry name" value="RECA_3"/>
    <property type="match status" value="1"/>
</dbReference>
<dbReference type="GO" id="GO:0003697">
    <property type="term" value="F:single-stranded DNA binding"/>
    <property type="evidence" value="ECO:0007669"/>
    <property type="project" value="InterPro"/>
</dbReference>
<dbReference type="PROSITE" id="PS50162">
    <property type="entry name" value="RECA_2"/>
    <property type="match status" value="1"/>
</dbReference>
<dbReference type="GO" id="GO:0006281">
    <property type="term" value="P:DNA repair"/>
    <property type="evidence" value="ECO:0007669"/>
    <property type="project" value="InterPro"/>
</dbReference>
<dbReference type="HAMAP" id="MF_00268">
    <property type="entry name" value="RecA"/>
    <property type="match status" value="1"/>
</dbReference>
<dbReference type="Gene3D" id="3.40.50.300">
    <property type="entry name" value="P-loop containing nucleotide triphosphate hydrolases"/>
    <property type="match status" value="1"/>
</dbReference>
<feature type="domain" description="RecA family profile 2" evidence="10">
    <location>
        <begin position="256"/>
        <end position="329"/>
    </location>
</feature>
<evidence type="ECO:0000259" key="10">
    <source>
        <dbReference type="PROSITE" id="PS50163"/>
    </source>
</evidence>
<accession>A0AAD3DS83</accession>
<proteinExistence type="inferred from homology"/>
<dbReference type="FunFam" id="3.40.50.300:FF:000087">
    <property type="entry name" value="Recombinase RecA"/>
    <property type="match status" value="1"/>
</dbReference>
<dbReference type="InterPro" id="IPR013765">
    <property type="entry name" value="DNA_recomb/repair_RecA"/>
</dbReference>
<dbReference type="InterPro" id="IPR020588">
    <property type="entry name" value="RecA_ATP-bd"/>
</dbReference>
<name>A0AAD3DS83_9CHLO</name>
<evidence type="ECO:0000256" key="3">
    <source>
        <dbReference type="ARBA" id="ARBA00022840"/>
    </source>
</evidence>
<reference evidence="11 12" key="1">
    <citation type="journal article" date="2021" name="Sci. Rep.">
        <title>Genome sequencing of the multicellular alga Astrephomene provides insights into convergent evolution of germ-soma differentiation.</title>
        <authorList>
            <person name="Yamashita S."/>
            <person name="Yamamoto K."/>
            <person name="Matsuzaki R."/>
            <person name="Suzuki S."/>
            <person name="Yamaguchi H."/>
            <person name="Hirooka S."/>
            <person name="Minakuchi Y."/>
            <person name="Miyagishima S."/>
            <person name="Kawachi M."/>
            <person name="Toyoda A."/>
            <person name="Nozaki H."/>
        </authorList>
    </citation>
    <scope>NUCLEOTIDE SEQUENCE [LARGE SCALE GENOMIC DNA]</scope>
    <source>
        <strain evidence="11 12">NIES-4017</strain>
    </source>
</reference>
<dbReference type="GO" id="GO:0005524">
    <property type="term" value="F:ATP binding"/>
    <property type="evidence" value="ECO:0007669"/>
    <property type="project" value="UniProtKB-KW"/>
</dbReference>
<dbReference type="Pfam" id="PF00154">
    <property type="entry name" value="RecA_N"/>
    <property type="match status" value="1"/>
</dbReference>
<keyword evidence="8" id="KW-0227">DNA damage</keyword>
<dbReference type="SUPFAM" id="SSF54752">
    <property type="entry name" value="RecA protein, C-terminal domain"/>
    <property type="match status" value="1"/>
</dbReference>
<dbReference type="InterPro" id="IPR020587">
    <property type="entry name" value="RecA_monomer-monomer_interface"/>
</dbReference>
<dbReference type="InterPro" id="IPR027417">
    <property type="entry name" value="P-loop_NTPase"/>
</dbReference>
<evidence type="ECO:0000256" key="2">
    <source>
        <dbReference type="ARBA" id="ARBA00022741"/>
    </source>
</evidence>
<evidence type="ECO:0000256" key="7">
    <source>
        <dbReference type="RuleBase" id="RU003422"/>
    </source>
</evidence>
<evidence type="ECO:0000256" key="1">
    <source>
        <dbReference type="ARBA" id="ARBA00009391"/>
    </source>
</evidence>
<keyword evidence="12" id="KW-1185">Reference proteome</keyword>
<dbReference type="InterPro" id="IPR049261">
    <property type="entry name" value="RecA-like_C"/>
</dbReference>
<organism evidence="11 12">
    <name type="scientific">Astrephomene gubernaculifera</name>
    <dbReference type="NCBI Taxonomy" id="47775"/>
    <lineage>
        <taxon>Eukaryota</taxon>
        <taxon>Viridiplantae</taxon>
        <taxon>Chlorophyta</taxon>
        <taxon>core chlorophytes</taxon>
        <taxon>Chlorophyceae</taxon>
        <taxon>CS clade</taxon>
        <taxon>Chlamydomonadales</taxon>
        <taxon>Astrephomenaceae</taxon>
        <taxon>Astrephomene</taxon>
    </lineage>
</organism>
<comment type="caution">
    <text evidence="11">The sequence shown here is derived from an EMBL/GenBank/DDBJ whole genome shotgun (WGS) entry which is preliminary data.</text>
</comment>
<sequence>MMALNARSNVSASSCIVSSTKSCPVAVKRMEAPAARNVVVHARRTKTATSTLNPSDKLNPDVKAKIIHETVDRLAQKFGVNTLMRLSESNFGSTETFPSGSLTLDAALGGGYPKGRIIEVYGPEASGKTTLAMHACAEIQKQNGVVAYIDVEHAFDRTYAQKLGINLENFWYAQPNTGEEALEVMDELCRSNACDLVVIDSVAALVTRAELEGEIGSMMIGAQARLLSQALRKLASSASKSRTTLFFINQLRNKVGVMFGNPETTSGGQALKYYSSVRIDIRRKETLTSGELAYGNKVRAKVVKNKVAPPHKEAVFEIYFGSGIDYLGGVLDTAEKLRVVSRRGAFYYLGELRLGQGREKTLAALREEPERCREIEAAVREMLKSNPDALLEDVENDDGAGGVGVTVGLDLEV</sequence>
<dbReference type="InterPro" id="IPR023400">
    <property type="entry name" value="RecA_C_sf"/>
</dbReference>
<dbReference type="PANTHER" id="PTHR45900">
    <property type="entry name" value="RECA"/>
    <property type="match status" value="1"/>
</dbReference>
<dbReference type="PRINTS" id="PR00142">
    <property type="entry name" value="RECA"/>
</dbReference>
<dbReference type="AlphaFoldDB" id="A0AAD3DS83"/>
<dbReference type="GO" id="GO:0006310">
    <property type="term" value="P:DNA recombination"/>
    <property type="evidence" value="ECO:0007669"/>
    <property type="project" value="UniProtKB-KW"/>
</dbReference>
<dbReference type="SMART" id="SM00382">
    <property type="entry name" value="AAA"/>
    <property type="match status" value="1"/>
</dbReference>
<evidence type="ECO:0000256" key="8">
    <source>
        <dbReference type="RuleBase" id="RU004527"/>
    </source>
</evidence>
<dbReference type="EMBL" id="BMAR01000017">
    <property type="protein sequence ID" value="GFR47110.1"/>
    <property type="molecule type" value="Genomic_DNA"/>
</dbReference>
<evidence type="ECO:0000259" key="9">
    <source>
        <dbReference type="PROSITE" id="PS50162"/>
    </source>
</evidence>
<dbReference type="Proteomes" id="UP001054857">
    <property type="component" value="Unassembled WGS sequence"/>
</dbReference>
<keyword evidence="5 8" id="KW-0233">DNA recombination</keyword>
<dbReference type="SUPFAM" id="SSF52540">
    <property type="entry name" value="P-loop containing nucleoside triphosphate hydrolases"/>
    <property type="match status" value="1"/>
</dbReference>
<protein>
    <recommendedName>
        <fullName evidence="13">Bacterial recombinase A</fullName>
    </recommendedName>
</protein>
<evidence type="ECO:0008006" key="13">
    <source>
        <dbReference type="Google" id="ProtNLM"/>
    </source>
</evidence>
<feature type="domain" description="RecA family profile 1" evidence="9">
    <location>
        <begin position="93"/>
        <end position="251"/>
    </location>
</feature>
<evidence type="ECO:0000256" key="4">
    <source>
        <dbReference type="ARBA" id="ARBA00023125"/>
    </source>
</evidence>
<keyword evidence="4 8" id="KW-0238">DNA-binding</keyword>